<dbReference type="Pfam" id="PF04194">
    <property type="entry name" value="PDCD2_C"/>
    <property type="match status" value="1"/>
</dbReference>
<dbReference type="InterPro" id="IPR007320">
    <property type="entry name" value="PDCD2_C"/>
</dbReference>
<dbReference type="AlphaFoldDB" id="A0A1Y2IPH7"/>
<dbReference type="GO" id="GO:0030490">
    <property type="term" value="P:maturation of SSU-rRNA"/>
    <property type="evidence" value="ECO:0007669"/>
    <property type="project" value="TreeGrafter"/>
</dbReference>
<dbReference type="STRING" id="1353009.A0A1Y2IPH7"/>
<accession>A0A1Y2IPH7</accession>
<keyword evidence="1" id="KW-0175">Coiled coil</keyword>
<evidence type="ECO:0000259" key="3">
    <source>
        <dbReference type="Pfam" id="PF04194"/>
    </source>
</evidence>
<feature type="region of interest" description="Disordered" evidence="2">
    <location>
        <begin position="172"/>
        <end position="224"/>
    </location>
</feature>
<feature type="region of interest" description="Disordered" evidence="2">
    <location>
        <begin position="260"/>
        <end position="292"/>
    </location>
</feature>
<dbReference type="PANTHER" id="PTHR47524">
    <property type="entry name" value="20S RRNA ACCUMULATION PROTEIN 4"/>
    <property type="match status" value="1"/>
</dbReference>
<dbReference type="Proteomes" id="UP000193067">
    <property type="component" value="Unassembled WGS sequence"/>
</dbReference>
<dbReference type="PANTHER" id="PTHR47524:SF1">
    <property type="entry name" value="20S RRNA ACCUMULATION PROTEIN 4"/>
    <property type="match status" value="1"/>
</dbReference>
<feature type="compositionally biased region" description="Acidic residues" evidence="2">
    <location>
        <begin position="212"/>
        <end position="224"/>
    </location>
</feature>
<reference evidence="4 5" key="1">
    <citation type="journal article" date="2015" name="Biotechnol. Biofuels">
        <title>Enhanced degradation of softwood versus hardwood by the white-rot fungus Pycnoporus coccineus.</title>
        <authorList>
            <person name="Couturier M."/>
            <person name="Navarro D."/>
            <person name="Chevret D."/>
            <person name="Henrissat B."/>
            <person name="Piumi F."/>
            <person name="Ruiz-Duenas F.J."/>
            <person name="Martinez A.T."/>
            <person name="Grigoriev I.V."/>
            <person name="Riley R."/>
            <person name="Lipzen A."/>
            <person name="Berrin J.G."/>
            <person name="Master E.R."/>
            <person name="Rosso M.N."/>
        </authorList>
    </citation>
    <scope>NUCLEOTIDE SEQUENCE [LARGE SCALE GENOMIC DNA]</scope>
    <source>
        <strain evidence="4 5">BRFM310</strain>
    </source>
</reference>
<feature type="compositionally biased region" description="Low complexity" evidence="2">
    <location>
        <begin position="183"/>
        <end position="204"/>
    </location>
</feature>
<evidence type="ECO:0000256" key="2">
    <source>
        <dbReference type="SAM" id="MobiDB-lite"/>
    </source>
</evidence>
<keyword evidence="5" id="KW-1185">Reference proteome</keyword>
<sequence>MPPADVDDTWSDSDDELEADVETSVDLGVPDGLVDDPAVLLDPTVSRIGGHPSFLATPHPPTSHATCPNCSQPMELLVQIWCPLNESPNDRVLFVWGCANGACQRKEGSIRAWRELRFNKKYAEKLERKLARRKQKELEAAKAAVAEAAKRSLPKSNPFALGAAPSAPNPFGLGSQIFGGSDAAPPSAESAQAAAQTEPAAQDGSSDRSGESESESDTDDDTDDALAAGMQSASLDDSPWKAAPAYPPLYLSTVAEYLPPPPKVKVPAGATVDPDDDRAPKGKDGGSQWDFEGYENSIDVDQAFERFSRRVSYEGEQCLRYEHGGTPLPYASDKIFDQLFPVPPAPPTPVTKGEFMVTPPRKRTFAPESVPPCPHCQSRRVFECQLMPNLINVLKAPAETQEGKKLTDEERRAEVLRAVRKESASRRRGMEWGTCMIFSCEKDCSAEKEEGSSWREECVLVQWDE</sequence>
<evidence type="ECO:0000256" key="1">
    <source>
        <dbReference type="SAM" id="Coils"/>
    </source>
</evidence>
<feature type="coiled-coil region" evidence="1">
    <location>
        <begin position="119"/>
        <end position="151"/>
    </location>
</feature>
<organism evidence="4 5">
    <name type="scientific">Trametes coccinea (strain BRFM310)</name>
    <name type="common">Pycnoporus coccineus</name>
    <dbReference type="NCBI Taxonomy" id="1353009"/>
    <lineage>
        <taxon>Eukaryota</taxon>
        <taxon>Fungi</taxon>
        <taxon>Dikarya</taxon>
        <taxon>Basidiomycota</taxon>
        <taxon>Agaricomycotina</taxon>
        <taxon>Agaricomycetes</taxon>
        <taxon>Polyporales</taxon>
        <taxon>Polyporaceae</taxon>
        <taxon>Trametes</taxon>
    </lineage>
</organism>
<evidence type="ECO:0000313" key="5">
    <source>
        <dbReference type="Proteomes" id="UP000193067"/>
    </source>
</evidence>
<proteinExistence type="predicted"/>
<protein>
    <recommendedName>
        <fullName evidence="3">Programmed cell death protein 2 C-terminal domain-containing protein</fullName>
    </recommendedName>
</protein>
<dbReference type="GO" id="GO:0005737">
    <property type="term" value="C:cytoplasm"/>
    <property type="evidence" value="ECO:0007669"/>
    <property type="project" value="InterPro"/>
</dbReference>
<evidence type="ECO:0000313" key="4">
    <source>
        <dbReference type="EMBL" id="OSD02997.1"/>
    </source>
</evidence>
<dbReference type="OrthoDB" id="443682at2759"/>
<gene>
    <name evidence="4" type="ORF">PYCCODRAFT_1366640</name>
</gene>
<dbReference type="EMBL" id="KZ084102">
    <property type="protein sequence ID" value="OSD02997.1"/>
    <property type="molecule type" value="Genomic_DNA"/>
</dbReference>
<name>A0A1Y2IPH7_TRAC3</name>
<feature type="domain" description="Programmed cell death protein 2 C-terminal" evidence="3">
    <location>
        <begin position="301"/>
        <end position="463"/>
    </location>
</feature>